<dbReference type="AlphaFoldDB" id="A0A9W6PZ31"/>
<dbReference type="Pfam" id="PF19802">
    <property type="entry name" value="DUF6285"/>
    <property type="match status" value="1"/>
</dbReference>
<keyword evidence="3" id="KW-1185">Reference proteome</keyword>
<proteinExistence type="predicted"/>
<sequence>MSPPHDAPDARELVAAVREFLERDVLGALHGGTRYHCLVAINVLGVVERELLLGAEHRERHRRRLAALGFADDASLAAALRSGALDDRYEEVKAALTAMVRDKLAVAAPGRADDDRPAGGGDGP</sequence>
<comment type="caution">
    <text evidence="2">The sequence shown here is derived from an EMBL/GenBank/DDBJ whole genome shotgun (WGS) entry which is preliminary data.</text>
</comment>
<reference evidence="2" key="1">
    <citation type="submission" date="2023-02" db="EMBL/GenBank/DDBJ databases">
        <title>Actinomadura rubrobrunea NBRC 14622.</title>
        <authorList>
            <person name="Ichikawa N."/>
            <person name="Sato H."/>
            <person name="Tonouchi N."/>
        </authorList>
    </citation>
    <scope>NUCLEOTIDE SEQUENCE</scope>
    <source>
        <strain evidence="2">NBRC 14622</strain>
    </source>
</reference>
<name>A0A9W6PZ31_9ACTN</name>
<accession>A0A9W6PZ31</accession>
<organism evidence="2 3">
    <name type="scientific">Actinomadura rubrobrunea</name>
    <dbReference type="NCBI Taxonomy" id="115335"/>
    <lineage>
        <taxon>Bacteria</taxon>
        <taxon>Bacillati</taxon>
        <taxon>Actinomycetota</taxon>
        <taxon>Actinomycetes</taxon>
        <taxon>Streptosporangiales</taxon>
        <taxon>Thermomonosporaceae</taxon>
        <taxon>Actinomadura</taxon>
    </lineage>
</organism>
<dbReference type="Proteomes" id="UP001165124">
    <property type="component" value="Unassembled WGS sequence"/>
</dbReference>
<gene>
    <name evidence="2" type="ORF">Arub01_50390</name>
</gene>
<protein>
    <recommendedName>
        <fullName evidence="1">DUF6285 domain-containing protein</fullName>
    </recommendedName>
</protein>
<evidence type="ECO:0000259" key="1">
    <source>
        <dbReference type="Pfam" id="PF19802"/>
    </source>
</evidence>
<dbReference type="RefSeq" id="WP_067909690.1">
    <property type="nucleotide sequence ID" value="NZ_BSRZ01000017.1"/>
</dbReference>
<dbReference type="InterPro" id="IPR046252">
    <property type="entry name" value="DUF6285"/>
</dbReference>
<evidence type="ECO:0000313" key="2">
    <source>
        <dbReference type="EMBL" id="GLW66795.1"/>
    </source>
</evidence>
<feature type="domain" description="DUF6285" evidence="1">
    <location>
        <begin position="28"/>
        <end position="110"/>
    </location>
</feature>
<dbReference type="EMBL" id="BSRZ01000017">
    <property type="protein sequence ID" value="GLW66795.1"/>
    <property type="molecule type" value="Genomic_DNA"/>
</dbReference>
<evidence type="ECO:0000313" key="3">
    <source>
        <dbReference type="Proteomes" id="UP001165124"/>
    </source>
</evidence>